<dbReference type="VEuPathDB" id="FungiDB:MCYG_01770"/>
<dbReference type="STRING" id="554155.C5FHX1"/>
<name>C5FHX1_ARTOC</name>
<evidence type="ECO:0000313" key="1">
    <source>
        <dbReference type="EMBL" id="EEQ28951.1"/>
    </source>
</evidence>
<dbReference type="GeneID" id="9223093"/>
<dbReference type="EMBL" id="DS995702">
    <property type="protein sequence ID" value="EEQ28951.1"/>
    <property type="molecule type" value="Genomic_DNA"/>
</dbReference>
<dbReference type="Proteomes" id="UP000002035">
    <property type="component" value="Unassembled WGS sequence"/>
</dbReference>
<organism evidence="1 2">
    <name type="scientific">Arthroderma otae (strain ATCC MYA-4605 / CBS 113480)</name>
    <name type="common">Microsporum canis</name>
    <dbReference type="NCBI Taxonomy" id="554155"/>
    <lineage>
        <taxon>Eukaryota</taxon>
        <taxon>Fungi</taxon>
        <taxon>Dikarya</taxon>
        <taxon>Ascomycota</taxon>
        <taxon>Pezizomycotina</taxon>
        <taxon>Eurotiomycetes</taxon>
        <taxon>Eurotiomycetidae</taxon>
        <taxon>Onygenales</taxon>
        <taxon>Arthrodermataceae</taxon>
        <taxon>Microsporum</taxon>
    </lineage>
</organism>
<dbReference type="AlphaFoldDB" id="C5FHX1"/>
<proteinExistence type="predicted"/>
<dbReference type="OrthoDB" id="2103397at2759"/>
<accession>C5FHX1</accession>
<dbReference type="HOGENOM" id="CLU_1057592_0_0_1"/>
<protein>
    <submittedName>
        <fullName evidence="1">Uncharacterized protein</fullName>
    </submittedName>
</protein>
<sequence>MSVPTTPPCGNTTEAYELLEESDNHDDPRFDAILDGFRNLVEAVEGVMNPKMSKTKAFMSVPTSSLRHIDSAAQLFGLDYLLGRSDCIWEAPNDVPPISLSVLGRLRSAEYWVKSSAESLCRTLIDLVLFDIVGMHRHEPAARSIQVMGEYRLTAETPGPQQVLGVADYVLGYRPAVYTVPPVYESFSVVVEAKKVPISLGLGQAVAYMVAAQQHRMNLNPQRIVNVVYGMISDGIMWQFLRLDGKKPLISDCFNTLFDSSRN</sequence>
<evidence type="ECO:0000313" key="2">
    <source>
        <dbReference type="Proteomes" id="UP000002035"/>
    </source>
</evidence>
<reference evidence="2" key="1">
    <citation type="journal article" date="2012" name="MBio">
        <title>Comparative genome analysis of Trichophyton rubrum and related dermatophytes reveals candidate genes involved in infection.</title>
        <authorList>
            <person name="Martinez D.A."/>
            <person name="Oliver B.G."/>
            <person name="Graeser Y."/>
            <person name="Goldberg J.M."/>
            <person name="Li W."/>
            <person name="Martinez-Rossi N.M."/>
            <person name="Monod M."/>
            <person name="Shelest E."/>
            <person name="Barton R.C."/>
            <person name="Birch E."/>
            <person name="Brakhage A.A."/>
            <person name="Chen Z."/>
            <person name="Gurr S.J."/>
            <person name="Heiman D."/>
            <person name="Heitman J."/>
            <person name="Kosti I."/>
            <person name="Rossi A."/>
            <person name="Saif S."/>
            <person name="Samalova M."/>
            <person name="Saunders C.W."/>
            <person name="Shea T."/>
            <person name="Summerbell R.C."/>
            <person name="Xu J."/>
            <person name="Young S."/>
            <person name="Zeng Q."/>
            <person name="Birren B.W."/>
            <person name="Cuomo C.A."/>
            <person name="White T.C."/>
        </authorList>
    </citation>
    <scope>NUCLEOTIDE SEQUENCE [LARGE SCALE GENOMIC DNA]</scope>
    <source>
        <strain evidence="2">ATCC MYA-4605 / CBS 113480</strain>
    </source>
</reference>
<dbReference type="RefSeq" id="XP_002848836.1">
    <property type="nucleotide sequence ID" value="XM_002848790.1"/>
</dbReference>
<keyword evidence="2" id="KW-1185">Reference proteome</keyword>
<gene>
    <name evidence="1" type="ORF">MCYG_01770</name>
</gene>